<dbReference type="Gene3D" id="1.20.1440.30">
    <property type="entry name" value="Biosynthetic Protein domain"/>
    <property type="match status" value="1"/>
</dbReference>
<dbReference type="GO" id="GO:0046677">
    <property type="term" value="P:response to antibiotic"/>
    <property type="evidence" value="ECO:0007669"/>
    <property type="project" value="InterPro"/>
</dbReference>
<dbReference type="SUPFAM" id="SSF159501">
    <property type="entry name" value="EreA/ChaN-like"/>
    <property type="match status" value="1"/>
</dbReference>
<dbReference type="Pfam" id="PF13620">
    <property type="entry name" value="CarboxypepD_reg"/>
    <property type="match status" value="2"/>
</dbReference>
<accession>A0A538SRZ2</accession>
<evidence type="ECO:0000256" key="1">
    <source>
        <dbReference type="SAM" id="MobiDB-lite"/>
    </source>
</evidence>
<evidence type="ECO:0000313" key="2">
    <source>
        <dbReference type="EMBL" id="TMQ54127.1"/>
    </source>
</evidence>
<dbReference type="InterPro" id="IPR052036">
    <property type="entry name" value="Hydrolase/PRTase-associated"/>
</dbReference>
<sequence>MGGITAGRRGRFARSAALVAAIALTICVPSSRTLDAATSAKGNPSTPQQSGVIEGIALDSKGRPVSGALVAAVPENLGVTAEDTQAPAFARTGRSGRFRLSPVPVGPYGVTATRAGLAAAFVGGLTVGPAKTVAGVKLRFGSDGRTFRGHVRDNHDAPVPRAQIRALRYSDFLGDVFYANADSSGAYEITLPQAPYLVLVVGEGLDSESRNTRADQDRTLDFALDPVSAPGPAPQEVVDWIRSNAIPLRTVEAGHGFSDMEPLAAVVGKARVVSLGEATHGTREFFQLKHRMLEFLVARMGFTIFGIEATMPEGFDVNDYVLTGRGDPAKALSGLYFWTWDTKEVLDLIRWMRAWNADPAHQKKVKFYGFDMQFAPRAVKKTIEYLRKVDPAEAARVDETLAPIANPFVSQRLGRSPAAQRAPIDSTVAQLLNRFDERRAEYQGRSSPGAWALARQHARILSQWMAMIGPDGGAVRDRAMAENIRWILDQEGPDSKMVVWAHNAHVSTAEPGAAANGMGSYLRAALGREMVVFGFSFDRGGFQAIDGGRPGGGLRSFEVGPAPEGCLDLTFALAGLKTAAIDLRRVPDKGPVAEWFSRRHKTRSIGATFADSLAGQYYGSIVAPRHFDAILFIDATTTARRNDRGQRPSGAIRAEPSNLDFEQGTPGETPPEWTGPRGSAGDRYRAEVTRDNPVSGSRCARIRSVPGRAYGESYGSLMQTVDAAPYKGKHLRLRASVRVAPAAAGPAGASAYLWLRASGSGFGPGAELLSAGMENRPIVSGGWSEYTLEGDVPAGARSISYGLAFVGEGAAWLDAVSLEAVGKGHETSPP</sequence>
<dbReference type="GO" id="GO:0030246">
    <property type="term" value="F:carbohydrate binding"/>
    <property type="evidence" value="ECO:0007669"/>
    <property type="project" value="InterPro"/>
</dbReference>
<dbReference type="Gene3D" id="2.60.120.260">
    <property type="entry name" value="Galactose-binding domain-like"/>
    <property type="match status" value="1"/>
</dbReference>
<dbReference type="Gene3D" id="2.60.40.1120">
    <property type="entry name" value="Carboxypeptidase-like, regulatory domain"/>
    <property type="match status" value="1"/>
</dbReference>
<dbReference type="PANTHER" id="PTHR31299">
    <property type="entry name" value="ESTERASE, PUTATIVE (AFU_ORTHOLOGUE AFUA_1G05850)-RELATED"/>
    <property type="match status" value="1"/>
</dbReference>
<dbReference type="InterPro" id="IPR007815">
    <property type="entry name" value="Emycin_Estase"/>
</dbReference>
<dbReference type="SUPFAM" id="SSF49464">
    <property type="entry name" value="Carboxypeptidase regulatory domain-like"/>
    <property type="match status" value="1"/>
</dbReference>
<organism evidence="2 3">
    <name type="scientific">Eiseniibacteriota bacterium</name>
    <dbReference type="NCBI Taxonomy" id="2212470"/>
    <lineage>
        <taxon>Bacteria</taxon>
        <taxon>Candidatus Eiseniibacteriota</taxon>
    </lineage>
</organism>
<dbReference type="Gene3D" id="3.40.1660.10">
    <property type="entry name" value="EreA-like (biosynthetic domain)"/>
    <property type="match status" value="1"/>
</dbReference>
<feature type="region of interest" description="Disordered" evidence="1">
    <location>
        <begin position="640"/>
        <end position="683"/>
    </location>
</feature>
<gene>
    <name evidence="2" type="ORF">E6K74_07075</name>
</gene>
<evidence type="ECO:0000313" key="3">
    <source>
        <dbReference type="Proteomes" id="UP000319829"/>
    </source>
</evidence>
<dbReference type="InterPro" id="IPR013784">
    <property type="entry name" value="Carb-bd-like_fold"/>
</dbReference>
<protein>
    <submittedName>
        <fullName evidence="2">Erythromycin esterase</fullName>
    </submittedName>
</protein>
<reference evidence="2 3" key="1">
    <citation type="journal article" date="2019" name="Nat. Microbiol.">
        <title>Mediterranean grassland soil C-N compound turnover is dependent on rainfall and depth, and is mediated by genomically divergent microorganisms.</title>
        <authorList>
            <person name="Diamond S."/>
            <person name="Andeer P.F."/>
            <person name="Li Z."/>
            <person name="Crits-Christoph A."/>
            <person name="Burstein D."/>
            <person name="Anantharaman K."/>
            <person name="Lane K.R."/>
            <person name="Thomas B.C."/>
            <person name="Pan C."/>
            <person name="Northen T.R."/>
            <person name="Banfield J.F."/>
        </authorList>
    </citation>
    <scope>NUCLEOTIDE SEQUENCE [LARGE SCALE GENOMIC DNA]</scope>
    <source>
        <strain evidence="2">WS_4</strain>
    </source>
</reference>
<dbReference type="Proteomes" id="UP000319829">
    <property type="component" value="Unassembled WGS sequence"/>
</dbReference>
<dbReference type="PANTHER" id="PTHR31299:SF0">
    <property type="entry name" value="ESTERASE, PUTATIVE (AFU_ORTHOLOGUE AFUA_1G05850)-RELATED"/>
    <property type="match status" value="1"/>
</dbReference>
<dbReference type="Pfam" id="PF05139">
    <property type="entry name" value="Erythro_esteras"/>
    <property type="match status" value="1"/>
</dbReference>
<dbReference type="Gene3D" id="3.30.1870.10">
    <property type="entry name" value="EreA-like, domain 2"/>
    <property type="match status" value="1"/>
</dbReference>
<dbReference type="InterPro" id="IPR008969">
    <property type="entry name" value="CarboxyPept-like_regulatory"/>
</dbReference>
<feature type="compositionally biased region" description="Low complexity" evidence="1">
    <location>
        <begin position="662"/>
        <end position="676"/>
    </location>
</feature>
<comment type="caution">
    <text evidence="2">The sequence shown here is derived from an EMBL/GenBank/DDBJ whole genome shotgun (WGS) entry which is preliminary data.</text>
</comment>
<dbReference type="AlphaFoldDB" id="A0A538SRZ2"/>
<proteinExistence type="predicted"/>
<dbReference type="EMBL" id="VBOU01000076">
    <property type="protein sequence ID" value="TMQ54127.1"/>
    <property type="molecule type" value="Genomic_DNA"/>
</dbReference>
<dbReference type="SUPFAM" id="SSF49452">
    <property type="entry name" value="Starch-binding domain-like"/>
    <property type="match status" value="1"/>
</dbReference>
<name>A0A538SRZ2_UNCEI</name>
<dbReference type="CDD" id="cd14728">
    <property type="entry name" value="Ere-like"/>
    <property type="match status" value="1"/>
</dbReference>